<keyword evidence="2" id="KW-0812">Transmembrane</keyword>
<name>A0ABY3RPD9_9MICO</name>
<evidence type="ECO:0000313" key="4">
    <source>
        <dbReference type="Proteomes" id="UP001199642"/>
    </source>
</evidence>
<sequence>MGMNDPQIWVLIGVFTAAILGGMTLVSTHVSRVIHAEISGLRGEINGLRGEMNGRFEAVNTRFDTVERRLDRVETALEDLDDEVTRLAKRVWGAPD</sequence>
<proteinExistence type="predicted"/>
<evidence type="ECO:0000256" key="1">
    <source>
        <dbReference type="SAM" id="Coils"/>
    </source>
</evidence>
<keyword evidence="2" id="KW-0472">Membrane</keyword>
<organism evidence="3 4">
    <name type="scientific">Microbacterium resistens</name>
    <dbReference type="NCBI Taxonomy" id="156977"/>
    <lineage>
        <taxon>Bacteria</taxon>
        <taxon>Bacillati</taxon>
        <taxon>Actinomycetota</taxon>
        <taxon>Actinomycetes</taxon>
        <taxon>Micrococcales</taxon>
        <taxon>Microbacteriaceae</taxon>
        <taxon>Microbacterium</taxon>
    </lineage>
</organism>
<accession>A0ABY3RPD9</accession>
<dbReference type="Gene3D" id="3.90.20.10">
    <property type="match status" value="1"/>
</dbReference>
<reference evidence="3 4" key="1">
    <citation type="submission" date="2023-01" db="EMBL/GenBank/DDBJ databases">
        <title>Characterization of estradiol degrading bacteria Microbacterium sp. MZT7 and reveal degrading genes through genome analysis.</title>
        <authorList>
            <person name="Hao P."/>
            <person name="Gao Y."/>
        </authorList>
    </citation>
    <scope>NUCLEOTIDE SEQUENCE [LARGE SCALE GENOMIC DNA]</scope>
    <source>
        <strain evidence="3 4">MZT7</strain>
    </source>
</reference>
<dbReference type="RefSeq" id="WP_231819654.1">
    <property type="nucleotide sequence ID" value="NZ_CP082781.1"/>
</dbReference>
<dbReference type="EMBL" id="CP082781">
    <property type="protein sequence ID" value="UGS25893.1"/>
    <property type="molecule type" value="Genomic_DNA"/>
</dbReference>
<evidence type="ECO:0000313" key="3">
    <source>
        <dbReference type="EMBL" id="UGS25893.1"/>
    </source>
</evidence>
<feature type="transmembrane region" description="Helical" evidence="2">
    <location>
        <begin position="6"/>
        <end position="26"/>
    </location>
</feature>
<keyword evidence="1" id="KW-0175">Coiled coil</keyword>
<evidence type="ECO:0008006" key="5">
    <source>
        <dbReference type="Google" id="ProtNLM"/>
    </source>
</evidence>
<keyword evidence="2" id="KW-1133">Transmembrane helix</keyword>
<dbReference type="SUPFAM" id="SSF58064">
    <property type="entry name" value="Influenza hemagglutinin (stalk)"/>
    <property type="match status" value="1"/>
</dbReference>
<feature type="coiled-coil region" evidence="1">
    <location>
        <begin position="63"/>
        <end position="90"/>
    </location>
</feature>
<evidence type="ECO:0000256" key="2">
    <source>
        <dbReference type="SAM" id="Phobius"/>
    </source>
</evidence>
<protein>
    <recommendedName>
        <fullName evidence="5">DUF2746 domain-containing protein</fullName>
    </recommendedName>
</protein>
<dbReference type="Proteomes" id="UP001199642">
    <property type="component" value="Chromosome"/>
</dbReference>
<gene>
    <name evidence="3" type="ORF">K8F61_14745</name>
</gene>
<keyword evidence="4" id="KW-1185">Reference proteome</keyword>